<feature type="compositionally biased region" description="Basic and acidic residues" evidence="1">
    <location>
        <begin position="7"/>
        <end position="23"/>
    </location>
</feature>
<keyword evidence="3" id="KW-1185">Reference proteome</keyword>
<sequence length="173" mass="19370">MLVLEQQKPRIAEGSLEEHEGDSCHPPPYTKNDTASTTFPWGGKSFIIRLCGSNKILSVDRKGSVQLAIPMESDSDAIKGFEWECVEKNGWFGFKQDGKFLGRGRGFCGWGHLSLEATTMGVNRGFTVRQHPDGGYQIMAINKWSYDKLSVDHEGQKLALTREDNALWEFVSV</sequence>
<dbReference type="HOGENOM" id="CLU_076163_0_1_1"/>
<dbReference type="EMBL" id="CDHN01000006">
    <property type="protein sequence ID" value="CEJ93687.1"/>
    <property type="molecule type" value="Genomic_DNA"/>
</dbReference>
<evidence type="ECO:0000313" key="2">
    <source>
        <dbReference type="EMBL" id="CEJ93687.1"/>
    </source>
</evidence>
<name>A0A0A1TR90_9HYPO</name>
<proteinExistence type="predicted"/>
<dbReference type="PANTHER" id="PTHR39697">
    <property type="entry name" value="RICIN B LECTIN DOMAIN-CONTAINING PROTEIN-RELATED"/>
    <property type="match status" value="1"/>
</dbReference>
<gene>
    <name evidence="2" type="ORF">VHEMI09260</name>
</gene>
<feature type="region of interest" description="Disordered" evidence="1">
    <location>
        <begin position="1"/>
        <end position="31"/>
    </location>
</feature>
<accession>A0A0A1TR90</accession>
<protein>
    <submittedName>
        <fullName evidence="2">Uncharacterized protein</fullName>
    </submittedName>
</protein>
<dbReference type="PANTHER" id="PTHR39697:SF2">
    <property type="entry name" value="CYANOVIRIN-N DOMAIN-CONTAINING PROTEIN"/>
    <property type="match status" value="1"/>
</dbReference>
<evidence type="ECO:0000313" key="3">
    <source>
        <dbReference type="Proteomes" id="UP000039046"/>
    </source>
</evidence>
<dbReference type="OrthoDB" id="5289641at2759"/>
<reference evidence="2 3" key="1">
    <citation type="journal article" date="2015" name="Genome Announc.">
        <title>Draft Genome Sequence and Gene Annotation of the Entomopathogenic Fungus Verticillium hemipterigenum.</title>
        <authorList>
            <person name="Horn F."/>
            <person name="Habel A."/>
            <person name="Scharf D.H."/>
            <person name="Dworschak J."/>
            <person name="Brakhage A.A."/>
            <person name="Guthke R."/>
            <person name="Hertweck C."/>
            <person name="Linde J."/>
        </authorList>
    </citation>
    <scope>NUCLEOTIDE SEQUENCE [LARGE SCALE GENOMIC DNA]</scope>
</reference>
<evidence type="ECO:0000256" key="1">
    <source>
        <dbReference type="SAM" id="MobiDB-lite"/>
    </source>
</evidence>
<dbReference type="Proteomes" id="UP000039046">
    <property type="component" value="Unassembled WGS sequence"/>
</dbReference>
<dbReference type="AlphaFoldDB" id="A0A0A1TR90"/>
<organism evidence="2 3">
    <name type="scientific">[Torrubiella] hemipterigena</name>
    <dbReference type="NCBI Taxonomy" id="1531966"/>
    <lineage>
        <taxon>Eukaryota</taxon>
        <taxon>Fungi</taxon>
        <taxon>Dikarya</taxon>
        <taxon>Ascomycota</taxon>
        <taxon>Pezizomycotina</taxon>
        <taxon>Sordariomycetes</taxon>
        <taxon>Hypocreomycetidae</taxon>
        <taxon>Hypocreales</taxon>
        <taxon>Clavicipitaceae</taxon>
        <taxon>Clavicipitaceae incertae sedis</taxon>
        <taxon>'Torrubiella' clade</taxon>
    </lineage>
</organism>